<dbReference type="HOGENOM" id="CLU_000604_36_0_9"/>
<dbReference type="FunFam" id="3.40.50.300:FF:000011">
    <property type="entry name" value="Putative ABC transporter ATP-binding component"/>
    <property type="match status" value="1"/>
</dbReference>
<dbReference type="PROSITE" id="PS00211">
    <property type="entry name" value="ABC_TRANSPORTER_1"/>
    <property type="match status" value="2"/>
</dbReference>
<accession>Q24XW0</accession>
<dbReference type="GO" id="GO:0005524">
    <property type="term" value="F:ATP binding"/>
    <property type="evidence" value="ECO:0007669"/>
    <property type="project" value="UniProtKB-KW"/>
</dbReference>
<dbReference type="InterPro" id="IPR051309">
    <property type="entry name" value="ABCF_ATPase"/>
</dbReference>
<dbReference type="SUPFAM" id="SSF52540">
    <property type="entry name" value="P-loop containing nucleoside triphosphate hydrolases"/>
    <property type="match status" value="2"/>
</dbReference>
<dbReference type="Pfam" id="PF12848">
    <property type="entry name" value="ABC_tran_Xtn"/>
    <property type="match status" value="1"/>
</dbReference>
<feature type="domain" description="ABC transporter" evidence="6">
    <location>
        <begin position="6"/>
        <end position="261"/>
    </location>
</feature>
<keyword evidence="4" id="KW-0175">Coiled coil</keyword>
<dbReference type="EMBL" id="AP008230">
    <property type="protein sequence ID" value="BAE83132.1"/>
    <property type="molecule type" value="Genomic_DNA"/>
</dbReference>
<evidence type="ECO:0000313" key="7">
    <source>
        <dbReference type="EMBL" id="BAE83132.1"/>
    </source>
</evidence>
<feature type="compositionally biased region" description="Basic and acidic residues" evidence="5">
    <location>
        <begin position="551"/>
        <end position="563"/>
    </location>
</feature>
<dbReference type="PANTHER" id="PTHR42855:SF2">
    <property type="entry name" value="DRUG RESISTANCE ABC TRANSPORTER,ATP-BINDING PROTEIN"/>
    <property type="match status" value="1"/>
</dbReference>
<gene>
    <name evidence="7" type="ordered locus">DSY1343</name>
</gene>
<feature type="domain" description="ABC transporter" evidence="6">
    <location>
        <begin position="327"/>
        <end position="538"/>
    </location>
</feature>
<dbReference type="Pfam" id="PF00005">
    <property type="entry name" value="ABC_tran"/>
    <property type="match status" value="2"/>
</dbReference>
<dbReference type="GO" id="GO:0016887">
    <property type="term" value="F:ATP hydrolysis activity"/>
    <property type="evidence" value="ECO:0007669"/>
    <property type="project" value="InterPro"/>
</dbReference>
<evidence type="ECO:0000259" key="6">
    <source>
        <dbReference type="PROSITE" id="PS50893"/>
    </source>
</evidence>
<dbReference type="CDD" id="cd03221">
    <property type="entry name" value="ABCF_EF-3"/>
    <property type="match status" value="2"/>
</dbReference>
<dbReference type="PROSITE" id="PS50893">
    <property type="entry name" value="ABC_TRANSPORTER_2"/>
    <property type="match status" value="2"/>
</dbReference>
<keyword evidence="8" id="KW-1185">Reference proteome</keyword>
<evidence type="ECO:0000256" key="1">
    <source>
        <dbReference type="ARBA" id="ARBA00022737"/>
    </source>
</evidence>
<dbReference type="Gene3D" id="3.40.50.300">
    <property type="entry name" value="P-loop containing nucleotide triphosphate hydrolases"/>
    <property type="match status" value="2"/>
</dbReference>
<dbReference type="GO" id="GO:0003677">
    <property type="term" value="F:DNA binding"/>
    <property type="evidence" value="ECO:0007669"/>
    <property type="project" value="InterPro"/>
</dbReference>
<dbReference type="FunFam" id="3.40.50.300:FF:000309">
    <property type="entry name" value="ABC transporter ATP-binding protein"/>
    <property type="match status" value="1"/>
</dbReference>
<protein>
    <recommendedName>
        <fullName evidence="6">ABC transporter domain-containing protein</fullName>
    </recommendedName>
</protein>
<evidence type="ECO:0000313" key="8">
    <source>
        <dbReference type="Proteomes" id="UP000001946"/>
    </source>
</evidence>
<feature type="region of interest" description="Disordered" evidence="5">
    <location>
        <begin position="534"/>
        <end position="569"/>
    </location>
</feature>
<dbReference type="Pfam" id="PF16326">
    <property type="entry name" value="ABC_tran_CTD"/>
    <property type="match status" value="1"/>
</dbReference>
<reference evidence="7 8" key="1">
    <citation type="journal article" date="2006" name="J. Bacteriol.">
        <title>Complete genome sequence of the dehalorespiring bacterium Desulfitobacterium hafniense Y51 and comparison with Dehalococcoides ethenogenes 195.</title>
        <authorList>
            <person name="Nonaka H."/>
            <person name="Keresztes G."/>
            <person name="Shinoda Y."/>
            <person name="Ikenaga Y."/>
            <person name="Abe M."/>
            <person name="Naito K."/>
            <person name="Inatomi K."/>
            <person name="Furukawa K."/>
            <person name="Inui M."/>
            <person name="Yukawa H."/>
        </authorList>
    </citation>
    <scope>NUCLEOTIDE SEQUENCE [LARGE SCALE GENOMIC DNA]</scope>
    <source>
        <strain evidence="7 8">Y51</strain>
    </source>
</reference>
<dbReference type="InterPro" id="IPR003439">
    <property type="entry name" value="ABC_transporter-like_ATP-bd"/>
</dbReference>
<dbReference type="InterPro" id="IPR003593">
    <property type="entry name" value="AAA+_ATPase"/>
</dbReference>
<evidence type="ECO:0000256" key="5">
    <source>
        <dbReference type="SAM" id="MobiDB-lite"/>
    </source>
</evidence>
<proteinExistence type="predicted"/>
<dbReference type="InterPro" id="IPR027417">
    <property type="entry name" value="P-loop_NTPase"/>
</dbReference>
<name>Q24XW0_DESHY</name>
<evidence type="ECO:0000256" key="4">
    <source>
        <dbReference type="SAM" id="Coils"/>
    </source>
</evidence>
<sequence>MLQRSYYDMSILYCRSCGVDVSGEALFRQVTFAVEKGEKVGLVGPNGAGKTTLLRACLGEHPLESGEVFLTGTWGYLPQNPLVEDQGTVWESMLAERADLIEMKEQLHVLEERMAHTADEKVFAQYSALTERFETMGGYALEAQVRKILSGLGLTKETEHPIQHLSGGQKTRLALSKLLLRSPEFLILDEPTNHLDMDALEWLEGFLKGYDGAILVVSHDRYFLDHVVQKVLHLEKGGLKSYPGNYSEYELQRAVEETTLVREAERVSKKIARLEEYIRRYKAGIKSKQARGRESQLQKIKPVEVNKTPKSLHISLATGRRSGDRTLMLEDVSVEFPGRRLFHGVDVELRRGDRVALLGENGIGKTSLLKAIKGSLPYQGEIRLGANVKLGYYSQEHEELHGKGSIMDEIRGDTDLLDPEIRSLLARFGFVGEEVFKPVSVLSGGEKSRLALAKLFLSQGNLLLLDEPTNHLDTRMRDVLEEALQDYDGTLLVVSHDRYFLDRVVNKIARLTPEGLKIYEGDYSMYKAQVQEEEAASTGGSASSGTAVGTRPHEQSKETEREARRRQRKAQQLEAQIAELEEEIQSLEEQMAAVTSNYEKALELHKLFEEKKVLLDSTMMEWLEITEE</sequence>
<dbReference type="KEGG" id="dsy:DSY1343"/>
<feature type="compositionally biased region" description="Low complexity" evidence="5">
    <location>
        <begin position="536"/>
        <end position="550"/>
    </location>
</feature>
<dbReference type="InterPro" id="IPR032781">
    <property type="entry name" value="ABC_tran_Xtn"/>
</dbReference>
<keyword evidence="1" id="KW-0677">Repeat</keyword>
<dbReference type="AlphaFoldDB" id="Q24XW0"/>
<keyword evidence="3" id="KW-0067">ATP-binding</keyword>
<dbReference type="STRING" id="138119.DSY1343"/>
<evidence type="ECO:0000256" key="2">
    <source>
        <dbReference type="ARBA" id="ARBA00022741"/>
    </source>
</evidence>
<keyword evidence="2" id="KW-0547">Nucleotide-binding</keyword>
<dbReference type="SMART" id="SM00382">
    <property type="entry name" value="AAA"/>
    <property type="match status" value="2"/>
</dbReference>
<dbReference type="PANTHER" id="PTHR42855">
    <property type="entry name" value="ABC TRANSPORTER ATP-BINDING SUBUNIT"/>
    <property type="match status" value="1"/>
</dbReference>
<evidence type="ECO:0000256" key="3">
    <source>
        <dbReference type="ARBA" id="ARBA00022840"/>
    </source>
</evidence>
<organism evidence="7 8">
    <name type="scientific">Desulfitobacterium hafniense (strain Y51)</name>
    <dbReference type="NCBI Taxonomy" id="138119"/>
    <lineage>
        <taxon>Bacteria</taxon>
        <taxon>Bacillati</taxon>
        <taxon>Bacillota</taxon>
        <taxon>Clostridia</taxon>
        <taxon>Eubacteriales</taxon>
        <taxon>Desulfitobacteriaceae</taxon>
        <taxon>Desulfitobacterium</taxon>
    </lineage>
</organism>
<dbReference type="InterPro" id="IPR032524">
    <property type="entry name" value="ABC_tran_C"/>
</dbReference>
<dbReference type="Proteomes" id="UP000001946">
    <property type="component" value="Chromosome"/>
</dbReference>
<dbReference type="InterPro" id="IPR017871">
    <property type="entry name" value="ABC_transporter-like_CS"/>
</dbReference>
<dbReference type="eggNOG" id="COG0488">
    <property type="taxonomic scope" value="Bacteria"/>
</dbReference>
<feature type="coiled-coil region" evidence="4">
    <location>
        <begin position="93"/>
        <end position="120"/>
    </location>
</feature>